<protein>
    <recommendedName>
        <fullName evidence="3 6">DNA polymerase alpha subunit B</fullName>
    </recommendedName>
</protein>
<dbReference type="EMBL" id="JAOPHQ010004597">
    <property type="protein sequence ID" value="KAK0138567.1"/>
    <property type="molecule type" value="Genomic_DNA"/>
</dbReference>
<dbReference type="Pfam" id="PF08418">
    <property type="entry name" value="Pol_alpha_B_N"/>
    <property type="match status" value="1"/>
</dbReference>
<dbReference type="PIRSF" id="PIRSF018300">
    <property type="entry name" value="DNA_pol_alph_2"/>
    <property type="match status" value="1"/>
</dbReference>
<evidence type="ECO:0000259" key="10">
    <source>
        <dbReference type="Pfam" id="PF22062"/>
    </source>
</evidence>
<dbReference type="InterPro" id="IPR007185">
    <property type="entry name" value="DNA_pol_a/d/e_bsu"/>
</dbReference>
<evidence type="ECO:0000259" key="8">
    <source>
        <dbReference type="Pfam" id="PF04042"/>
    </source>
</evidence>
<reference evidence="11" key="1">
    <citation type="journal article" date="2023" name="Front. Mar. Sci.">
        <title>A new Merluccius polli reference genome to investigate the effects of global change in West African waters.</title>
        <authorList>
            <person name="Mateo J.L."/>
            <person name="Blanco-Fernandez C."/>
            <person name="Garcia-Vazquez E."/>
            <person name="Machado-Schiaffino G."/>
        </authorList>
    </citation>
    <scope>NUCLEOTIDE SEQUENCE</scope>
    <source>
        <strain evidence="11">C29</strain>
        <tissue evidence="11">Fin</tissue>
    </source>
</reference>
<comment type="function">
    <text evidence="6">Accessory subunit of the DNA polymerase alpha complex (also known as the alpha DNA polymerase-primase complex) which plays an essential role in the initiation of DNA synthesis.</text>
</comment>
<evidence type="ECO:0000256" key="6">
    <source>
        <dbReference type="PIRNR" id="PIRNR018300"/>
    </source>
</evidence>
<sequence length="711" mass="79571">MSALNLERIKSELEMFGIAYDDNDSVLDKLLEQSICNRLQGDEIVLEWVAFSTTKKGLTLSVDTLDQFEHEVSWTRGLWGLACLWSNYHVNHAHDQITHNYLILCIRYPCSCHLCQMQVLNKKNKFRQGSKKEEPHNRTRDIHSLQDLYPSPAHTNRLYLMAALIIKAEEEEDDLLDSYSTPAKGSQKRSLSTPEHPQSKRSAALLTSPEVVPPRTCGGTRITLWGALHVIDRQDGFPEPIDGLSMYCSATPSQKYSQRGAKGEVVVKFGSNEGSQWAGGKSQGVRVQLDLLEGPEESLRSSYKFMFQRLRDVRNVLTVKIEDFGEELRSHINIEEFSPVALPAQDNITVLGQVCCDSKGKLNAQSVVLEAGPEHGGQQVPVDLSELKEYSLFPGQVVVMEGMNTTGRRLVATKLHEGLPLPFYTPEVKQEMDEEPVSVLVACGPYTPSDSLTFDPLLDLITVIVRDRPDVCVLLGPFVDAKHEQIEKALVTETFEAIFSRCVESIVEGTKSVGCRLVFVPSQRDIHHRFIYPQPPFTLPDLSKDQAQRVTLVPDPCTLLIEGVTLGPDLHRYPLPHGSRGDQLNCTVVMYNNNIVLIFSAAGSDRFSRILKHLLTQRSYYPLYPPVEDVNMDYEKFQSYGQMPLSPDVLIVPSELRYFIKEVIGCVCVNPGRLTKGQVGGTYGRLLLQRSSPSEDGKRASPCLACQVVKI</sequence>
<keyword evidence="5 6" id="KW-0539">Nucleus</keyword>
<dbReference type="FunFam" id="3.60.21.60:FF:000003">
    <property type="entry name" value="DNA polymerase alpha subunit B"/>
    <property type="match status" value="1"/>
</dbReference>
<dbReference type="InterPro" id="IPR013627">
    <property type="entry name" value="Pol_alpha_B_N"/>
</dbReference>
<dbReference type="InterPro" id="IPR016722">
    <property type="entry name" value="DNA_pol_alpha_bsu"/>
</dbReference>
<dbReference type="InterPro" id="IPR054300">
    <property type="entry name" value="OB_DPOA2"/>
</dbReference>
<evidence type="ECO:0000313" key="12">
    <source>
        <dbReference type="Proteomes" id="UP001174136"/>
    </source>
</evidence>
<dbReference type="PANTHER" id="PTHR23061">
    <property type="entry name" value="DNA POLYMERASE 2 ALPHA 70 KDA SUBUNIT"/>
    <property type="match status" value="1"/>
</dbReference>
<name>A0AA47ME42_MERPO</name>
<feature type="compositionally biased region" description="Polar residues" evidence="7">
    <location>
        <begin position="178"/>
        <end position="196"/>
    </location>
</feature>
<keyword evidence="12" id="KW-1185">Reference proteome</keyword>
<dbReference type="Gene3D" id="1.10.8.530">
    <property type="entry name" value="DNA polymerase alpha-primase, subunit B, N-terminal domain"/>
    <property type="match status" value="1"/>
</dbReference>
<evidence type="ECO:0000256" key="1">
    <source>
        <dbReference type="ARBA" id="ARBA00004123"/>
    </source>
</evidence>
<feature type="domain" description="DNA polymerase alpha subunit B OB" evidence="10">
    <location>
        <begin position="314"/>
        <end position="418"/>
    </location>
</feature>
<dbReference type="GO" id="GO:0005658">
    <property type="term" value="C:alpha DNA polymerase:primase complex"/>
    <property type="evidence" value="ECO:0007669"/>
    <property type="project" value="TreeGrafter"/>
</dbReference>
<evidence type="ECO:0000256" key="4">
    <source>
        <dbReference type="ARBA" id="ARBA00022705"/>
    </source>
</evidence>
<dbReference type="Pfam" id="PF22062">
    <property type="entry name" value="OB_DPOA2"/>
    <property type="match status" value="1"/>
</dbReference>
<evidence type="ECO:0000256" key="3">
    <source>
        <dbReference type="ARBA" id="ARBA00018596"/>
    </source>
</evidence>
<evidence type="ECO:0000256" key="2">
    <source>
        <dbReference type="ARBA" id="ARBA00007299"/>
    </source>
</evidence>
<dbReference type="AlphaFoldDB" id="A0AA47ME42"/>
<evidence type="ECO:0000256" key="5">
    <source>
        <dbReference type="ARBA" id="ARBA00023242"/>
    </source>
</evidence>
<dbReference type="GO" id="GO:0003677">
    <property type="term" value="F:DNA binding"/>
    <property type="evidence" value="ECO:0007669"/>
    <property type="project" value="InterPro"/>
</dbReference>
<organism evidence="11 12">
    <name type="scientific">Merluccius polli</name>
    <name type="common">Benguela hake</name>
    <name type="synonym">Merluccius cadenati</name>
    <dbReference type="NCBI Taxonomy" id="89951"/>
    <lineage>
        <taxon>Eukaryota</taxon>
        <taxon>Metazoa</taxon>
        <taxon>Chordata</taxon>
        <taxon>Craniata</taxon>
        <taxon>Vertebrata</taxon>
        <taxon>Euteleostomi</taxon>
        <taxon>Actinopterygii</taxon>
        <taxon>Neopterygii</taxon>
        <taxon>Teleostei</taxon>
        <taxon>Neoteleostei</taxon>
        <taxon>Acanthomorphata</taxon>
        <taxon>Zeiogadaria</taxon>
        <taxon>Gadariae</taxon>
        <taxon>Gadiformes</taxon>
        <taxon>Gadoidei</taxon>
        <taxon>Merlucciidae</taxon>
        <taxon>Merluccius</taxon>
    </lineage>
</organism>
<accession>A0AA47ME42</accession>
<dbReference type="PANTHER" id="PTHR23061:SF12">
    <property type="entry name" value="DNA POLYMERASE ALPHA SUBUNIT B"/>
    <property type="match status" value="1"/>
</dbReference>
<gene>
    <name evidence="11" type="primary">POLA2</name>
    <name evidence="11" type="ORF">N1851_024899</name>
</gene>
<feature type="domain" description="DNA polymerase alpha/delta/epsilon subunit B" evidence="8">
    <location>
        <begin position="439"/>
        <end position="661"/>
    </location>
</feature>
<dbReference type="InterPro" id="IPR043034">
    <property type="entry name" value="DNA_pol_alpha_B_N_sf"/>
</dbReference>
<dbReference type="GO" id="GO:0006270">
    <property type="term" value="P:DNA replication initiation"/>
    <property type="evidence" value="ECO:0007669"/>
    <property type="project" value="TreeGrafter"/>
</dbReference>
<keyword evidence="4 6" id="KW-0235">DNA replication</keyword>
<proteinExistence type="inferred from homology"/>
<dbReference type="Pfam" id="PF04042">
    <property type="entry name" value="DNA_pol_E_B"/>
    <property type="match status" value="1"/>
</dbReference>
<comment type="similarity">
    <text evidence="2 6">Belongs to the DNA polymerase alpha subunit B family.</text>
</comment>
<comment type="subcellular location">
    <subcellularLocation>
        <location evidence="1 6">Nucleus</location>
    </subcellularLocation>
</comment>
<dbReference type="Proteomes" id="UP001174136">
    <property type="component" value="Unassembled WGS sequence"/>
</dbReference>
<feature type="compositionally biased region" description="Basic and acidic residues" evidence="7">
    <location>
        <begin position="130"/>
        <end position="144"/>
    </location>
</feature>
<comment type="caution">
    <text evidence="11">The sequence shown here is derived from an EMBL/GenBank/DDBJ whole genome shotgun (WGS) entry which is preliminary data.</text>
</comment>
<feature type="domain" description="DNA polymerase alpha subunit B N-terminal" evidence="9">
    <location>
        <begin position="7"/>
        <end position="72"/>
    </location>
</feature>
<dbReference type="Gene3D" id="3.60.21.60">
    <property type="match status" value="2"/>
</dbReference>
<feature type="region of interest" description="Disordered" evidence="7">
    <location>
        <begin position="126"/>
        <end position="145"/>
    </location>
</feature>
<feature type="region of interest" description="Disordered" evidence="7">
    <location>
        <begin position="176"/>
        <end position="212"/>
    </location>
</feature>
<evidence type="ECO:0000259" key="9">
    <source>
        <dbReference type="Pfam" id="PF08418"/>
    </source>
</evidence>
<evidence type="ECO:0000313" key="11">
    <source>
        <dbReference type="EMBL" id="KAK0138567.1"/>
    </source>
</evidence>
<evidence type="ECO:0000256" key="7">
    <source>
        <dbReference type="SAM" id="MobiDB-lite"/>
    </source>
</evidence>